<proteinExistence type="predicted"/>
<dbReference type="AlphaFoldDB" id="A0A1V6CD60"/>
<dbReference type="Pfam" id="PF17871">
    <property type="entry name" value="AAA_lid_9"/>
    <property type="match status" value="1"/>
</dbReference>
<protein>
    <submittedName>
        <fullName evidence="10">Negative regulator of genetic competence ClpC/MecB</fullName>
    </submittedName>
</protein>
<keyword evidence="4" id="KW-0143">Chaperone</keyword>
<dbReference type="InterPro" id="IPR019489">
    <property type="entry name" value="Clp_ATPase_C"/>
</dbReference>
<dbReference type="InterPro" id="IPR041546">
    <property type="entry name" value="ClpA/ClpB_AAA_lid"/>
</dbReference>
<dbReference type="Pfam" id="PF10431">
    <property type="entry name" value="ClpB_D2-small"/>
    <property type="match status" value="1"/>
</dbReference>
<sequence length="840" mass="95211">MFEQYFERFTKRVKTVLELARQHAMRYGHSQIETEDVLLGLLEEGQGMGIAILHFLKIDPEHLKFELEKTIRIGIPLLTTGEIPLSPGVKKVLALSYRQAQYFGHNYVGTEHLLMGLVSEEEGLAAKVLTRFGLTVENIKKAIEGLLWGEPENLSKNKHQQSQHISQQQHTKSKTPTIDAYGRDLTQLAEEKKLDPVIGRKREIERITQILCRRKKNNPVLLGEAGVGKTAIVEGFAQKIASGDIPDILKNKRIIMIDLASLVAGTKYRGEFEQRVKALLDEIKQNKNIIIFIDELHTLVGAGGAEGAIDASNILKPVLSRGEIQCIGATTFDEYRKYVEKDAALERRFQPVIVNPPTVEETIEILRGLKQKYEEHHKLKISDDALVVASKLADRYITGRFLPDKAIDLVDEAASKQRLFLSRVPAEIEELESRANQLALLQQQATIQQDFEKAAKIRDRIREIHNRMEEVKTTWEKSLPDSQKTVSGKEIIEVVSRWTGIPLSQLHREEREKLLEMEEYLHRVVVGQDEAISAVSRAIRRSRAGIKDQKRPIGSFLFLGPTGVGKTLLARALAEFLFGNDQALIQIDMSEYMEKFAISRLIGAPPGYVGYEEGGQLTERMRRRPYSVVLLDEIEKAHPDVFNLLLQVLEEGRLTDSFGRSVSFQNGILILTSNIGTQNFQNKSTIGFSESTENLHYSVIKERILDDVKKIFKPEFLNRLDEVVVFHPLEHEHLLKIVDLEVEKVAQRLKEQGFTISLSPEAREFLKDKGTDPQFGARPLRRAISKYLEDPLSEEILREGFPENSHIIVNLSKNHLTFNVVEGEKKHVATTSDKTPIPSD</sequence>
<evidence type="ECO:0000256" key="6">
    <source>
        <dbReference type="SAM" id="Coils"/>
    </source>
</evidence>
<dbReference type="Proteomes" id="UP000485562">
    <property type="component" value="Unassembled WGS sequence"/>
</dbReference>
<evidence type="ECO:0000313" key="10">
    <source>
        <dbReference type="EMBL" id="OQB74848.1"/>
    </source>
</evidence>
<keyword evidence="6" id="KW-0175">Coiled coil</keyword>
<reference evidence="10" key="1">
    <citation type="submission" date="2017-02" db="EMBL/GenBank/DDBJ databases">
        <title>Delving into the versatile metabolic prowess of the omnipresent phylum Bacteroidetes.</title>
        <authorList>
            <person name="Nobu M.K."/>
            <person name="Mei R."/>
            <person name="Narihiro T."/>
            <person name="Kuroda K."/>
            <person name="Liu W.-T."/>
        </authorList>
    </citation>
    <scope>NUCLEOTIDE SEQUENCE</scope>
    <source>
        <strain evidence="10">ADurb.Bin131</strain>
    </source>
</reference>
<dbReference type="SUPFAM" id="SSF81923">
    <property type="entry name" value="Double Clp-N motif"/>
    <property type="match status" value="1"/>
</dbReference>
<dbReference type="InterPro" id="IPR003959">
    <property type="entry name" value="ATPase_AAA_core"/>
</dbReference>
<dbReference type="GO" id="GO:0034605">
    <property type="term" value="P:cellular response to heat"/>
    <property type="evidence" value="ECO:0007669"/>
    <property type="project" value="TreeGrafter"/>
</dbReference>
<dbReference type="InterPro" id="IPR036628">
    <property type="entry name" value="Clp_N_dom_sf"/>
</dbReference>
<dbReference type="PROSITE" id="PS00870">
    <property type="entry name" value="CLPAB_1"/>
    <property type="match status" value="1"/>
</dbReference>
<dbReference type="PROSITE" id="PS51903">
    <property type="entry name" value="CLP_R"/>
    <property type="match status" value="1"/>
</dbReference>
<evidence type="ECO:0000259" key="8">
    <source>
        <dbReference type="PROSITE" id="PS50151"/>
    </source>
</evidence>
<dbReference type="PANTHER" id="PTHR11638:SF18">
    <property type="entry name" value="HEAT SHOCK PROTEIN 104"/>
    <property type="match status" value="1"/>
</dbReference>
<dbReference type="GO" id="GO:0005737">
    <property type="term" value="C:cytoplasm"/>
    <property type="evidence" value="ECO:0007669"/>
    <property type="project" value="TreeGrafter"/>
</dbReference>
<name>A0A1V6CD60_UNCT6</name>
<dbReference type="InterPro" id="IPR001270">
    <property type="entry name" value="ClpA/B"/>
</dbReference>
<dbReference type="SMART" id="SM01086">
    <property type="entry name" value="ClpB_D2-small"/>
    <property type="match status" value="1"/>
</dbReference>
<dbReference type="InterPro" id="IPR001943">
    <property type="entry name" value="UVR_dom"/>
</dbReference>
<evidence type="ECO:0000259" key="9">
    <source>
        <dbReference type="PROSITE" id="PS51903"/>
    </source>
</evidence>
<dbReference type="CDD" id="cd19499">
    <property type="entry name" value="RecA-like_ClpB_Hsp104-like"/>
    <property type="match status" value="1"/>
</dbReference>
<dbReference type="InterPro" id="IPR003593">
    <property type="entry name" value="AAA+_ATPase"/>
</dbReference>
<dbReference type="InterPro" id="IPR018368">
    <property type="entry name" value="ClpA/B_CS1"/>
</dbReference>
<dbReference type="FunFam" id="3.40.50.300:FF:000010">
    <property type="entry name" value="Chaperone clpB 1, putative"/>
    <property type="match status" value="1"/>
</dbReference>
<evidence type="ECO:0000256" key="4">
    <source>
        <dbReference type="ARBA" id="ARBA00023186"/>
    </source>
</evidence>
<dbReference type="EMBL" id="MWDQ01000027">
    <property type="protein sequence ID" value="OQB74848.1"/>
    <property type="molecule type" value="Genomic_DNA"/>
</dbReference>
<dbReference type="SUPFAM" id="SSF52540">
    <property type="entry name" value="P-loop containing nucleoside triphosphate hydrolases"/>
    <property type="match status" value="2"/>
</dbReference>
<dbReference type="GO" id="GO:0005524">
    <property type="term" value="F:ATP binding"/>
    <property type="evidence" value="ECO:0007669"/>
    <property type="project" value="UniProtKB-KW"/>
</dbReference>
<dbReference type="Gene3D" id="1.10.1780.10">
    <property type="entry name" value="Clp, N-terminal domain"/>
    <property type="match status" value="1"/>
</dbReference>
<dbReference type="SMART" id="SM00382">
    <property type="entry name" value="AAA"/>
    <property type="match status" value="2"/>
</dbReference>
<dbReference type="PROSITE" id="PS50151">
    <property type="entry name" value="UVR"/>
    <property type="match status" value="1"/>
</dbReference>
<feature type="coiled-coil region" evidence="6">
    <location>
        <begin position="428"/>
        <end position="474"/>
    </location>
</feature>
<keyword evidence="3" id="KW-0067">ATP-binding</keyword>
<evidence type="ECO:0000256" key="1">
    <source>
        <dbReference type="ARBA" id="ARBA00022737"/>
    </source>
</evidence>
<dbReference type="FunFam" id="3.40.50.300:FF:000025">
    <property type="entry name" value="ATP-dependent Clp protease subunit"/>
    <property type="match status" value="1"/>
</dbReference>
<organism evidence="10">
    <name type="scientific">candidate division TA06 bacterium ADurb.Bin131</name>
    <dbReference type="NCBI Taxonomy" id="1852827"/>
    <lineage>
        <taxon>Bacteria</taxon>
        <taxon>Bacteria division TA06</taxon>
    </lineage>
</organism>
<dbReference type="GO" id="GO:0016887">
    <property type="term" value="F:ATP hydrolysis activity"/>
    <property type="evidence" value="ECO:0007669"/>
    <property type="project" value="InterPro"/>
</dbReference>
<dbReference type="Pfam" id="PF00004">
    <property type="entry name" value="AAA"/>
    <property type="match status" value="1"/>
</dbReference>
<comment type="caution">
    <text evidence="10">The sequence shown here is derived from an EMBL/GenBank/DDBJ whole genome shotgun (WGS) entry which is preliminary data.</text>
</comment>
<dbReference type="Pfam" id="PF02861">
    <property type="entry name" value="Clp_N"/>
    <property type="match status" value="1"/>
</dbReference>
<evidence type="ECO:0000256" key="3">
    <source>
        <dbReference type="ARBA" id="ARBA00022840"/>
    </source>
</evidence>
<feature type="region of interest" description="Disordered" evidence="7">
    <location>
        <begin position="157"/>
        <end position="176"/>
    </location>
</feature>
<dbReference type="CDD" id="cd00009">
    <property type="entry name" value="AAA"/>
    <property type="match status" value="1"/>
</dbReference>
<accession>A0A1V6CD60</accession>
<keyword evidence="2" id="KW-0547">Nucleotide-binding</keyword>
<feature type="domain" description="Clp R" evidence="9">
    <location>
        <begin position="6"/>
        <end position="149"/>
    </location>
</feature>
<evidence type="ECO:0000256" key="7">
    <source>
        <dbReference type="SAM" id="MobiDB-lite"/>
    </source>
</evidence>
<dbReference type="Gene3D" id="3.40.50.300">
    <property type="entry name" value="P-loop containing nucleotide triphosphate hydrolases"/>
    <property type="match status" value="2"/>
</dbReference>
<dbReference type="Pfam" id="PF07724">
    <property type="entry name" value="AAA_2"/>
    <property type="match status" value="1"/>
</dbReference>
<dbReference type="Gene3D" id="4.10.860.10">
    <property type="entry name" value="UVR domain"/>
    <property type="match status" value="1"/>
</dbReference>
<dbReference type="InterPro" id="IPR027417">
    <property type="entry name" value="P-loop_NTPase"/>
</dbReference>
<evidence type="ECO:0000256" key="5">
    <source>
        <dbReference type="PROSITE-ProRule" id="PRU01251"/>
    </source>
</evidence>
<dbReference type="PRINTS" id="PR00300">
    <property type="entry name" value="CLPPROTEASEA"/>
</dbReference>
<gene>
    <name evidence="10" type="primary">clpC</name>
    <name evidence="10" type="ORF">BWX89_00337</name>
</gene>
<dbReference type="PANTHER" id="PTHR11638">
    <property type="entry name" value="ATP-DEPENDENT CLP PROTEASE"/>
    <property type="match status" value="1"/>
</dbReference>
<dbReference type="InterPro" id="IPR050130">
    <property type="entry name" value="ClpA_ClpB"/>
</dbReference>
<dbReference type="Gene3D" id="1.10.8.60">
    <property type="match status" value="2"/>
</dbReference>
<keyword evidence="1 5" id="KW-0677">Repeat</keyword>
<dbReference type="InterPro" id="IPR004176">
    <property type="entry name" value="Clp_R_N"/>
</dbReference>
<evidence type="ECO:0000256" key="2">
    <source>
        <dbReference type="ARBA" id="ARBA00022741"/>
    </source>
</evidence>
<feature type="domain" description="UVR" evidence="8">
    <location>
        <begin position="432"/>
        <end position="467"/>
    </location>
</feature>